<evidence type="ECO:0008006" key="4">
    <source>
        <dbReference type="Google" id="ProtNLM"/>
    </source>
</evidence>
<keyword evidence="3" id="KW-1185">Reference proteome</keyword>
<dbReference type="SUPFAM" id="SSF50156">
    <property type="entry name" value="PDZ domain-like"/>
    <property type="match status" value="1"/>
</dbReference>
<reference evidence="3" key="1">
    <citation type="journal article" date="2023" name="Commun. Biol.">
        <title>Genome analysis of Parmales, the sister group of diatoms, reveals the evolutionary specialization of diatoms from phago-mixotrophs to photoautotrophs.</title>
        <authorList>
            <person name="Ban H."/>
            <person name="Sato S."/>
            <person name="Yoshikawa S."/>
            <person name="Yamada K."/>
            <person name="Nakamura Y."/>
            <person name="Ichinomiya M."/>
            <person name="Sato N."/>
            <person name="Blanc-Mathieu R."/>
            <person name="Endo H."/>
            <person name="Kuwata A."/>
            <person name="Ogata H."/>
        </authorList>
    </citation>
    <scope>NUCLEOTIDE SEQUENCE [LARGE SCALE GENOMIC DNA]</scope>
</reference>
<dbReference type="Proteomes" id="UP001165065">
    <property type="component" value="Unassembled WGS sequence"/>
</dbReference>
<feature type="chain" id="PRO_5040961998" description="PDZ domain-containing protein" evidence="1">
    <location>
        <begin position="23"/>
        <end position="165"/>
    </location>
</feature>
<protein>
    <recommendedName>
        <fullName evidence="4">PDZ domain-containing protein</fullName>
    </recommendedName>
</protein>
<keyword evidence="1" id="KW-0732">Signal</keyword>
<gene>
    <name evidence="2" type="ORF">TrCOL_g1226</name>
</gene>
<evidence type="ECO:0000256" key="1">
    <source>
        <dbReference type="SAM" id="SignalP"/>
    </source>
</evidence>
<accession>A0A9W7GJK4</accession>
<feature type="signal peptide" evidence="1">
    <location>
        <begin position="1"/>
        <end position="22"/>
    </location>
</feature>
<dbReference type="OrthoDB" id="273181at2759"/>
<proteinExistence type="predicted"/>
<dbReference type="EMBL" id="BRYA01000297">
    <property type="protein sequence ID" value="GMI46430.1"/>
    <property type="molecule type" value="Genomic_DNA"/>
</dbReference>
<sequence length="165" mass="17694">MTTTHRPTLLLCIFLLLQAVKSFQIPSTFRYVVTKQPTFSHTSLLSTPSTYTVTLPLPPLGIIFEERPPYGLAGVSVASLTTDSAGERSGMISIGDVLLSTTAVKIASGTSKVELVEVDCTKLDYDTVVSAIVSHKPKFGVDRVEMTFRRGDKGGNEGEGGNEGK</sequence>
<name>A0A9W7GJK4_9STRA</name>
<evidence type="ECO:0000313" key="2">
    <source>
        <dbReference type="EMBL" id="GMI46430.1"/>
    </source>
</evidence>
<comment type="caution">
    <text evidence="2">The sequence shown here is derived from an EMBL/GenBank/DDBJ whole genome shotgun (WGS) entry which is preliminary data.</text>
</comment>
<evidence type="ECO:0000313" key="3">
    <source>
        <dbReference type="Proteomes" id="UP001165065"/>
    </source>
</evidence>
<organism evidence="2 3">
    <name type="scientific">Triparma columacea</name>
    <dbReference type="NCBI Taxonomy" id="722753"/>
    <lineage>
        <taxon>Eukaryota</taxon>
        <taxon>Sar</taxon>
        <taxon>Stramenopiles</taxon>
        <taxon>Ochrophyta</taxon>
        <taxon>Bolidophyceae</taxon>
        <taxon>Parmales</taxon>
        <taxon>Triparmaceae</taxon>
        <taxon>Triparma</taxon>
    </lineage>
</organism>
<dbReference type="AlphaFoldDB" id="A0A9W7GJK4"/>
<dbReference type="InterPro" id="IPR036034">
    <property type="entry name" value="PDZ_sf"/>
</dbReference>